<dbReference type="EMBL" id="CM045760">
    <property type="protein sequence ID" value="KAI8025822.1"/>
    <property type="molecule type" value="Genomic_DNA"/>
</dbReference>
<reference evidence="1 2" key="1">
    <citation type="journal article" date="2022" name="Plant J.">
        <title>Chromosome-level genome of Camellia lanceoleosa provides a valuable resource for understanding genome evolution and self-incompatibility.</title>
        <authorList>
            <person name="Gong W."/>
            <person name="Xiao S."/>
            <person name="Wang L."/>
            <person name="Liao Z."/>
            <person name="Chang Y."/>
            <person name="Mo W."/>
            <person name="Hu G."/>
            <person name="Li W."/>
            <person name="Zhao G."/>
            <person name="Zhu H."/>
            <person name="Hu X."/>
            <person name="Ji K."/>
            <person name="Xiang X."/>
            <person name="Song Q."/>
            <person name="Yuan D."/>
            <person name="Jin S."/>
            <person name="Zhang L."/>
        </authorList>
    </citation>
    <scope>NUCLEOTIDE SEQUENCE [LARGE SCALE GENOMIC DNA]</scope>
    <source>
        <strain evidence="1">SQ_2022a</strain>
    </source>
</reference>
<evidence type="ECO:0000313" key="2">
    <source>
        <dbReference type="Proteomes" id="UP001060215"/>
    </source>
</evidence>
<dbReference type="Proteomes" id="UP001060215">
    <property type="component" value="Chromosome 3"/>
</dbReference>
<proteinExistence type="predicted"/>
<name>A0ACC0IKB5_9ERIC</name>
<organism evidence="1 2">
    <name type="scientific">Camellia lanceoleosa</name>
    <dbReference type="NCBI Taxonomy" id="1840588"/>
    <lineage>
        <taxon>Eukaryota</taxon>
        <taxon>Viridiplantae</taxon>
        <taxon>Streptophyta</taxon>
        <taxon>Embryophyta</taxon>
        <taxon>Tracheophyta</taxon>
        <taxon>Spermatophyta</taxon>
        <taxon>Magnoliopsida</taxon>
        <taxon>eudicotyledons</taxon>
        <taxon>Gunneridae</taxon>
        <taxon>Pentapetalae</taxon>
        <taxon>asterids</taxon>
        <taxon>Ericales</taxon>
        <taxon>Theaceae</taxon>
        <taxon>Camellia</taxon>
    </lineage>
</organism>
<evidence type="ECO:0000313" key="1">
    <source>
        <dbReference type="EMBL" id="KAI8025822.1"/>
    </source>
</evidence>
<gene>
    <name evidence="1" type="ORF">LOK49_LG02G00742</name>
</gene>
<keyword evidence="2" id="KW-1185">Reference proteome</keyword>
<sequence length="128" mass="14183">MNFRGRGGRARGTSTTGRGRGRQATQPEPFISTFTPGESSADINLPSGTIQEWQPINTIPFSGINGEQYSFIDYTGSGLEFNLPENVQLSELSKCIIDNLWMSIKEKDIRKSVAVLNALCHYLAKEKK</sequence>
<protein>
    <submittedName>
        <fullName evidence="1">Uncharacterized protein</fullName>
    </submittedName>
</protein>
<accession>A0ACC0IKB5</accession>
<comment type="caution">
    <text evidence="1">The sequence shown here is derived from an EMBL/GenBank/DDBJ whole genome shotgun (WGS) entry which is preliminary data.</text>
</comment>